<proteinExistence type="predicted"/>
<comment type="caution">
    <text evidence="1">The sequence shown here is derived from an EMBL/GenBank/DDBJ whole genome shotgun (WGS) entry which is preliminary data.</text>
</comment>
<dbReference type="OrthoDB" id="1913313at2759"/>
<name>A0A6G1C6P6_9ORYZ</name>
<dbReference type="Proteomes" id="UP000479710">
    <property type="component" value="Unassembled WGS sequence"/>
</dbReference>
<dbReference type="PANTHER" id="PTHR36775:SF1">
    <property type="entry name" value="LYR MOTIF PROTEIN"/>
    <property type="match status" value="1"/>
</dbReference>
<dbReference type="PANTHER" id="PTHR36775">
    <property type="entry name" value="LYR MOTIF PROTEIN"/>
    <property type="match status" value="1"/>
</dbReference>
<evidence type="ECO:0000313" key="2">
    <source>
        <dbReference type="Proteomes" id="UP000479710"/>
    </source>
</evidence>
<accession>A0A6G1C6P6</accession>
<sequence>METPTPTPPLSASGGGSLWWLGHRKRRHCGGGLWSVSGRSSDRHRSSTCSDFHVMCGACGSDATDSSGEMWALDVGEVRMRDVLIATEFGPTPVGGAGLGSRRMWWIRLLVWCSGTSPR</sequence>
<evidence type="ECO:0000313" key="1">
    <source>
        <dbReference type="EMBL" id="KAF0895474.1"/>
    </source>
</evidence>
<organism evidence="1 2">
    <name type="scientific">Oryza meyeriana var. granulata</name>
    <dbReference type="NCBI Taxonomy" id="110450"/>
    <lineage>
        <taxon>Eukaryota</taxon>
        <taxon>Viridiplantae</taxon>
        <taxon>Streptophyta</taxon>
        <taxon>Embryophyta</taxon>
        <taxon>Tracheophyta</taxon>
        <taxon>Spermatophyta</taxon>
        <taxon>Magnoliopsida</taxon>
        <taxon>Liliopsida</taxon>
        <taxon>Poales</taxon>
        <taxon>Poaceae</taxon>
        <taxon>BOP clade</taxon>
        <taxon>Oryzoideae</taxon>
        <taxon>Oryzeae</taxon>
        <taxon>Oryzinae</taxon>
        <taxon>Oryza</taxon>
        <taxon>Oryza meyeriana</taxon>
    </lineage>
</organism>
<dbReference type="EMBL" id="SPHZ02000010">
    <property type="protein sequence ID" value="KAF0895474.1"/>
    <property type="molecule type" value="Genomic_DNA"/>
</dbReference>
<keyword evidence="2" id="KW-1185">Reference proteome</keyword>
<dbReference type="AlphaFoldDB" id="A0A6G1C6P6"/>
<protein>
    <submittedName>
        <fullName evidence="1">Uncharacterized protein</fullName>
    </submittedName>
</protein>
<reference evidence="1 2" key="1">
    <citation type="submission" date="2019-11" db="EMBL/GenBank/DDBJ databases">
        <title>Whole genome sequence of Oryza granulata.</title>
        <authorList>
            <person name="Li W."/>
        </authorList>
    </citation>
    <scope>NUCLEOTIDE SEQUENCE [LARGE SCALE GENOMIC DNA]</scope>
    <source>
        <strain evidence="2">cv. Menghai</strain>
        <tissue evidence="1">Leaf</tissue>
    </source>
</reference>
<gene>
    <name evidence="1" type="ORF">E2562_013574</name>
</gene>